<feature type="compositionally biased region" description="Low complexity" evidence="1">
    <location>
        <begin position="394"/>
        <end position="411"/>
    </location>
</feature>
<accession>A0A8H3FAW8</accession>
<dbReference type="Proteomes" id="UP000664521">
    <property type="component" value="Unassembled WGS sequence"/>
</dbReference>
<feature type="compositionally biased region" description="Basic and acidic residues" evidence="1">
    <location>
        <begin position="233"/>
        <end position="250"/>
    </location>
</feature>
<feature type="compositionally biased region" description="Basic and acidic residues" evidence="1">
    <location>
        <begin position="264"/>
        <end position="274"/>
    </location>
</feature>
<evidence type="ECO:0000256" key="1">
    <source>
        <dbReference type="SAM" id="MobiDB-lite"/>
    </source>
</evidence>
<feature type="compositionally biased region" description="Polar residues" evidence="1">
    <location>
        <begin position="55"/>
        <end position="69"/>
    </location>
</feature>
<feature type="region of interest" description="Disordered" evidence="1">
    <location>
        <begin position="126"/>
        <end position="172"/>
    </location>
</feature>
<name>A0A8H3FAW8_9LECA</name>
<organism evidence="2 3">
    <name type="scientific">Heterodermia speciosa</name>
    <dbReference type="NCBI Taxonomy" id="116794"/>
    <lineage>
        <taxon>Eukaryota</taxon>
        <taxon>Fungi</taxon>
        <taxon>Dikarya</taxon>
        <taxon>Ascomycota</taxon>
        <taxon>Pezizomycotina</taxon>
        <taxon>Lecanoromycetes</taxon>
        <taxon>OSLEUM clade</taxon>
        <taxon>Lecanoromycetidae</taxon>
        <taxon>Caliciales</taxon>
        <taxon>Physciaceae</taxon>
        <taxon>Heterodermia</taxon>
    </lineage>
</organism>
<dbReference type="AlphaFoldDB" id="A0A8H3FAW8"/>
<keyword evidence="3" id="KW-1185">Reference proteome</keyword>
<feature type="compositionally biased region" description="Polar residues" evidence="1">
    <location>
        <begin position="319"/>
        <end position="339"/>
    </location>
</feature>
<comment type="caution">
    <text evidence="2">The sequence shown here is derived from an EMBL/GenBank/DDBJ whole genome shotgun (WGS) entry which is preliminary data.</text>
</comment>
<proteinExistence type="predicted"/>
<feature type="region of interest" description="Disordered" evidence="1">
    <location>
        <begin position="377"/>
        <end position="412"/>
    </location>
</feature>
<dbReference type="EMBL" id="CAJPDS010000027">
    <property type="protein sequence ID" value="CAF9920988.1"/>
    <property type="molecule type" value="Genomic_DNA"/>
</dbReference>
<feature type="region of interest" description="Disordered" evidence="1">
    <location>
        <begin position="444"/>
        <end position="508"/>
    </location>
</feature>
<reference evidence="2" key="1">
    <citation type="submission" date="2021-03" db="EMBL/GenBank/DDBJ databases">
        <authorList>
            <person name="Tagirdzhanova G."/>
        </authorList>
    </citation>
    <scope>NUCLEOTIDE SEQUENCE</scope>
</reference>
<sequence length="508" mass="56518">MLQFYGKSLRDRPGYVSPPRRGPTLAKQDGVQRRQRWYPSDDDLVVYGRRIEPETGTSPNRSEISSTTYPPDMPQVSRDLYGEGQVRQNSSVTGAASSPRTEQELQTLQIMAEVNPQGFQTLARHMDRAKGSSTQYRTRSASPSDQLRDRYANDLWRPGTTPGNKNDQEDESNIRSLFPGVLRTYGPLVGTPTPQGRLKYELSSLSARRVRRAASPAMPVFSLRTPPFGHGRNNLDRAEPSTHNSAERSHGLLSNPKKRARKASKMEDSTPPRREFLVLRDEILDNPSKKRRVSSHLVRESGGARYNANMGSTRRRSDSSISKTSNATPTRRLSLRNSGSFRKTNVDLLETPTQAARIDANASETQSNISKELFTTSDESAIQNSNHPTRAGTSNKSQKSSQPSRRSTRLSALRRELTDQLPYKEEQPPETTYTPAAVLPEAVADDSVGTSIHGSADKAQYTTANLDKDRPHVQSGRVSKSTATKKSKGLAASQLPQRRSHRIGKRRL</sequence>
<feature type="region of interest" description="Disordered" evidence="1">
    <location>
        <begin position="48"/>
        <end position="78"/>
    </location>
</feature>
<protein>
    <submittedName>
        <fullName evidence="2">Uncharacterized protein</fullName>
    </submittedName>
</protein>
<evidence type="ECO:0000313" key="3">
    <source>
        <dbReference type="Proteomes" id="UP000664521"/>
    </source>
</evidence>
<feature type="region of interest" description="Disordered" evidence="1">
    <location>
        <begin position="1"/>
        <end position="36"/>
    </location>
</feature>
<feature type="compositionally biased region" description="Basic residues" evidence="1">
    <location>
        <begin position="498"/>
        <end position="508"/>
    </location>
</feature>
<feature type="compositionally biased region" description="Polar residues" evidence="1">
    <location>
        <begin position="131"/>
        <end position="145"/>
    </location>
</feature>
<feature type="region of interest" description="Disordered" evidence="1">
    <location>
        <begin position="218"/>
        <end position="274"/>
    </location>
</feature>
<feature type="region of interest" description="Disordered" evidence="1">
    <location>
        <begin position="289"/>
        <end position="339"/>
    </location>
</feature>
<feature type="compositionally biased region" description="Polar residues" evidence="1">
    <location>
        <begin position="377"/>
        <end position="393"/>
    </location>
</feature>
<evidence type="ECO:0000313" key="2">
    <source>
        <dbReference type="EMBL" id="CAF9920988.1"/>
    </source>
</evidence>
<gene>
    <name evidence="2" type="ORF">HETSPECPRED_004400</name>
</gene>